<organism evidence="2 3">
    <name type="scientific">Marasmius oreades</name>
    <name type="common">fairy-ring Marasmius</name>
    <dbReference type="NCBI Taxonomy" id="181124"/>
    <lineage>
        <taxon>Eukaryota</taxon>
        <taxon>Fungi</taxon>
        <taxon>Dikarya</taxon>
        <taxon>Basidiomycota</taxon>
        <taxon>Agaricomycotina</taxon>
        <taxon>Agaricomycetes</taxon>
        <taxon>Agaricomycetidae</taxon>
        <taxon>Agaricales</taxon>
        <taxon>Marasmiineae</taxon>
        <taxon>Marasmiaceae</taxon>
        <taxon>Marasmius</taxon>
    </lineage>
</organism>
<dbReference type="AlphaFoldDB" id="A0A9P8ABQ8"/>
<proteinExistence type="predicted"/>
<dbReference type="Proteomes" id="UP001049176">
    <property type="component" value="Chromosome 2"/>
</dbReference>
<dbReference type="EMBL" id="CM032182">
    <property type="protein sequence ID" value="KAG7096210.1"/>
    <property type="molecule type" value="Genomic_DNA"/>
</dbReference>
<keyword evidence="3" id="KW-1185">Reference proteome</keyword>
<evidence type="ECO:0000313" key="3">
    <source>
        <dbReference type="Proteomes" id="UP001049176"/>
    </source>
</evidence>
<accession>A0A9P8ABQ8</accession>
<gene>
    <name evidence="2" type="ORF">E1B28_003662</name>
</gene>
<feature type="region of interest" description="Disordered" evidence="1">
    <location>
        <begin position="148"/>
        <end position="173"/>
    </location>
</feature>
<sequence>MFPSLSPESCNGYNTEHQQFQFQINNLPMFQSARSPERQFNQTHYSRETSQDSINICSTGQLHALISAITEDQLRSARNPVFLKLEQKVRHLECTVQLQNDLLLLLSKVQERLKATELKREDYPHVLFWSKPKNVTKASKSKITTIKITGDEDDSDSPGSDSSTGKKGKNLPPVHLQKANSLVISLVEYSDLLQDCRGFWNDDAPTNGVATNKLLI</sequence>
<dbReference type="RefSeq" id="XP_043012680.1">
    <property type="nucleotide sequence ID" value="XM_043148088.1"/>
</dbReference>
<name>A0A9P8ABQ8_9AGAR</name>
<evidence type="ECO:0000256" key="1">
    <source>
        <dbReference type="SAM" id="MobiDB-lite"/>
    </source>
</evidence>
<evidence type="ECO:0000313" key="2">
    <source>
        <dbReference type="EMBL" id="KAG7096210.1"/>
    </source>
</evidence>
<dbReference type="KEGG" id="more:E1B28_003662"/>
<reference evidence="2" key="1">
    <citation type="journal article" date="2021" name="Genome Biol. Evol.">
        <title>The assembled and annotated genome of the fairy-ring fungus Marasmius oreades.</title>
        <authorList>
            <person name="Hiltunen M."/>
            <person name="Ament-Velasquez S.L."/>
            <person name="Johannesson H."/>
        </authorList>
    </citation>
    <scope>NUCLEOTIDE SEQUENCE</scope>
    <source>
        <strain evidence="2">03SP1</strain>
    </source>
</reference>
<dbReference type="GeneID" id="66072738"/>
<protein>
    <submittedName>
        <fullName evidence="2">Uncharacterized protein</fullName>
    </submittedName>
</protein>
<comment type="caution">
    <text evidence="2">The sequence shown here is derived from an EMBL/GenBank/DDBJ whole genome shotgun (WGS) entry which is preliminary data.</text>
</comment>